<protein>
    <submittedName>
        <fullName evidence="1">Uncharacterized protein</fullName>
    </submittedName>
</protein>
<evidence type="ECO:0000313" key="2">
    <source>
        <dbReference type="Proteomes" id="UP000268093"/>
    </source>
</evidence>
<dbReference type="OrthoDB" id="10513467at2759"/>
<accession>A0A433CVS9</accession>
<sequence length="198" mass="23080">MSLKSFIIVGDETDGTPKPTQEATRAIMQYADEKKLPIVSVTMLKLYEEFEEEKLDESLHFALQEGSGSVMTLTMGSDFFSYAEENEDDAYDELGRQQLQKDEYVKFVKNLHSEEKERLSRFLDYVPIRLKGTRWKVHMVLNRYLALAWEVSGDTWTFNFREENFKAEYKGLFGDIEATDALRASILAFLEYPQIYFS</sequence>
<dbReference type="EMBL" id="RBNI01012785">
    <property type="protein sequence ID" value="RUP42672.1"/>
    <property type="molecule type" value="Genomic_DNA"/>
</dbReference>
<proteinExistence type="predicted"/>
<evidence type="ECO:0000313" key="1">
    <source>
        <dbReference type="EMBL" id="RUP42672.1"/>
    </source>
</evidence>
<comment type="caution">
    <text evidence="1">The sequence shown here is derived from an EMBL/GenBank/DDBJ whole genome shotgun (WGS) entry which is preliminary data.</text>
</comment>
<gene>
    <name evidence="1" type="ORF">BC936DRAFT_138242</name>
</gene>
<reference evidence="1 2" key="1">
    <citation type="journal article" date="2018" name="New Phytol.">
        <title>Phylogenomics of Endogonaceae and evolution of mycorrhizas within Mucoromycota.</title>
        <authorList>
            <person name="Chang Y."/>
            <person name="Desiro A."/>
            <person name="Na H."/>
            <person name="Sandor L."/>
            <person name="Lipzen A."/>
            <person name="Clum A."/>
            <person name="Barry K."/>
            <person name="Grigoriev I.V."/>
            <person name="Martin F.M."/>
            <person name="Stajich J.E."/>
            <person name="Smith M.E."/>
            <person name="Bonito G."/>
            <person name="Spatafora J.W."/>
        </authorList>
    </citation>
    <scope>NUCLEOTIDE SEQUENCE [LARGE SCALE GENOMIC DNA]</scope>
    <source>
        <strain evidence="1 2">GMNB39</strain>
    </source>
</reference>
<keyword evidence="2" id="KW-1185">Reference proteome</keyword>
<name>A0A433CVS9_9FUNG</name>
<organism evidence="1 2">
    <name type="scientific">Jimgerdemannia flammicorona</name>
    <dbReference type="NCBI Taxonomy" id="994334"/>
    <lineage>
        <taxon>Eukaryota</taxon>
        <taxon>Fungi</taxon>
        <taxon>Fungi incertae sedis</taxon>
        <taxon>Mucoromycota</taxon>
        <taxon>Mucoromycotina</taxon>
        <taxon>Endogonomycetes</taxon>
        <taxon>Endogonales</taxon>
        <taxon>Endogonaceae</taxon>
        <taxon>Jimgerdemannia</taxon>
    </lineage>
</organism>
<dbReference type="Proteomes" id="UP000268093">
    <property type="component" value="Unassembled WGS sequence"/>
</dbReference>